<name>A0ABD1UB17_9LAMI</name>
<feature type="compositionally biased region" description="Basic residues" evidence="1">
    <location>
        <begin position="24"/>
        <end position="41"/>
    </location>
</feature>
<accession>A0ABD1UB17</accession>
<sequence length="173" mass="19462">MSPSRSNNKSRRKNTVKRSSAAQKRNRRGSKARNKNQKKKFTITVKEGKKSAHDPISVQRSQHAGHKVDCRMNFVHPTPIQVHEPGLILNPEIVVNHHSNHGHTNSEPDQIVGTEQQDPGVVNVDRIKSHIQKPTMRTNQSSRSTKSRSNVPAQAEISKKEEQITLTVAVHNE</sequence>
<comment type="caution">
    <text evidence="2">The sequence shown here is derived from an EMBL/GenBank/DDBJ whole genome shotgun (WGS) entry which is preliminary data.</text>
</comment>
<feature type="region of interest" description="Disordered" evidence="1">
    <location>
        <begin position="131"/>
        <end position="161"/>
    </location>
</feature>
<keyword evidence="3" id="KW-1185">Reference proteome</keyword>
<feature type="compositionally biased region" description="Polar residues" evidence="1">
    <location>
        <begin position="135"/>
        <end position="152"/>
    </location>
</feature>
<protein>
    <submittedName>
        <fullName evidence="2">Uncharacterized protein</fullName>
    </submittedName>
</protein>
<feature type="region of interest" description="Disordered" evidence="1">
    <location>
        <begin position="1"/>
        <end position="65"/>
    </location>
</feature>
<dbReference type="AlphaFoldDB" id="A0ABD1UB17"/>
<organism evidence="2 3">
    <name type="scientific">Forsythia ovata</name>
    <dbReference type="NCBI Taxonomy" id="205694"/>
    <lineage>
        <taxon>Eukaryota</taxon>
        <taxon>Viridiplantae</taxon>
        <taxon>Streptophyta</taxon>
        <taxon>Embryophyta</taxon>
        <taxon>Tracheophyta</taxon>
        <taxon>Spermatophyta</taxon>
        <taxon>Magnoliopsida</taxon>
        <taxon>eudicotyledons</taxon>
        <taxon>Gunneridae</taxon>
        <taxon>Pentapetalae</taxon>
        <taxon>asterids</taxon>
        <taxon>lamiids</taxon>
        <taxon>Lamiales</taxon>
        <taxon>Oleaceae</taxon>
        <taxon>Forsythieae</taxon>
        <taxon>Forsythia</taxon>
    </lineage>
</organism>
<evidence type="ECO:0000256" key="1">
    <source>
        <dbReference type="SAM" id="MobiDB-lite"/>
    </source>
</evidence>
<dbReference type="Proteomes" id="UP001604277">
    <property type="component" value="Unassembled WGS sequence"/>
</dbReference>
<evidence type="ECO:0000313" key="3">
    <source>
        <dbReference type="Proteomes" id="UP001604277"/>
    </source>
</evidence>
<dbReference type="EMBL" id="JBFOLJ010000007">
    <property type="protein sequence ID" value="KAL2522222.1"/>
    <property type="molecule type" value="Genomic_DNA"/>
</dbReference>
<gene>
    <name evidence="2" type="ORF">Fot_26145</name>
</gene>
<evidence type="ECO:0000313" key="2">
    <source>
        <dbReference type="EMBL" id="KAL2522222.1"/>
    </source>
</evidence>
<proteinExistence type="predicted"/>
<reference evidence="3" key="1">
    <citation type="submission" date="2024-07" db="EMBL/GenBank/DDBJ databases">
        <title>Two chromosome-level genome assemblies of Korean endemic species Abeliophyllum distichum and Forsythia ovata (Oleaceae).</title>
        <authorList>
            <person name="Jang H."/>
        </authorList>
    </citation>
    <scope>NUCLEOTIDE SEQUENCE [LARGE SCALE GENOMIC DNA]</scope>
</reference>